<proteinExistence type="inferred from homology"/>
<dbReference type="GO" id="GO:0006508">
    <property type="term" value="P:proteolysis"/>
    <property type="evidence" value="ECO:0007669"/>
    <property type="project" value="UniProtKB-KW"/>
</dbReference>
<evidence type="ECO:0000259" key="9">
    <source>
        <dbReference type="Pfam" id="PF05922"/>
    </source>
</evidence>
<reference evidence="10" key="1">
    <citation type="submission" date="2020-05" db="EMBL/GenBank/DDBJ databases">
        <title>Phylogenomic resolution of chytrid fungi.</title>
        <authorList>
            <person name="Stajich J.E."/>
            <person name="Amses K."/>
            <person name="Simmons R."/>
            <person name="Seto K."/>
            <person name="Myers J."/>
            <person name="Bonds A."/>
            <person name="Quandt C.A."/>
            <person name="Barry K."/>
            <person name="Liu P."/>
            <person name="Grigoriev I."/>
            <person name="Longcore J.E."/>
            <person name="James T.Y."/>
        </authorList>
    </citation>
    <scope>NUCLEOTIDE SEQUENCE</scope>
    <source>
        <strain evidence="10">JEL0379</strain>
    </source>
</reference>
<dbReference type="SUPFAM" id="SSF52743">
    <property type="entry name" value="Subtilisin-like"/>
    <property type="match status" value="1"/>
</dbReference>
<dbReference type="PROSITE" id="PS00138">
    <property type="entry name" value="SUBTILASE_SER"/>
    <property type="match status" value="1"/>
</dbReference>
<keyword evidence="2 5" id="KW-0645">Protease</keyword>
<dbReference type="Gene3D" id="3.30.70.80">
    <property type="entry name" value="Peptidase S8 propeptide/proteinase inhibitor I9"/>
    <property type="match status" value="1"/>
</dbReference>
<dbReference type="PANTHER" id="PTHR43806">
    <property type="entry name" value="PEPTIDASE S8"/>
    <property type="match status" value="1"/>
</dbReference>
<evidence type="ECO:0000256" key="1">
    <source>
        <dbReference type="ARBA" id="ARBA00011073"/>
    </source>
</evidence>
<evidence type="ECO:0000256" key="2">
    <source>
        <dbReference type="ARBA" id="ARBA00022670"/>
    </source>
</evidence>
<name>A0AAD5XPD2_9FUNG</name>
<evidence type="ECO:0000313" key="10">
    <source>
        <dbReference type="EMBL" id="KAJ3171851.1"/>
    </source>
</evidence>
<dbReference type="CDD" id="cd04077">
    <property type="entry name" value="Peptidases_S8_PCSK9_ProteinaseK_like"/>
    <property type="match status" value="1"/>
</dbReference>
<dbReference type="PROSITE" id="PS00136">
    <property type="entry name" value="SUBTILASE_ASP"/>
    <property type="match status" value="1"/>
</dbReference>
<dbReference type="Gene3D" id="3.40.50.200">
    <property type="entry name" value="Peptidase S8/S53 domain"/>
    <property type="match status" value="1"/>
</dbReference>
<comment type="caution">
    <text evidence="10">The sequence shown here is derived from an EMBL/GenBank/DDBJ whole genome shotgun (WGS) entry which is preliminary data.</text>
</comment>
<dbReference type="InterPro" id="IPR000209">
    <property type="entry name" value="Peptidase_S8/S53_dom"/>
</dbReference>
<evidence type="ECO:0000256" key="4">
    <source>
        <dbReference type="ARBA" id="ARBA00022825"/>
    </source>
</evidence>
<organism evidence="10 11">
    <name type="scientific">Geranomyces variabilis</name>
    <dbReference type="NCBI Taxonomy" id="109894"/>
    <lineage>
        <taxon>Eukaryota</taxon>
        <taxon>Fungi</taxon>
        <taxon>Fungi incertae sedis</taxon>
        <taxon>Chytridiomycota</taxon>
        <taxon>Chytridiomycota incertae sedis</taxon>
        <taxon>Chytridiomycetes</taxon>
        <taxon>Spizellomycetales</taxon>
        <taxon>Powellomycetaceae</taxon>
        <taxon>Geranomyces</taxon>
    </lineage>
</organism>
<dbReference type="FunFam" id="3.40.50.200:FF:000014">
    <property type="entry name" value="Proteinase K"/>
    <property type="match status" value="1"/>
</dbReference>
<comment type="similarity">
    <text evidence="1 5 6">Belongs to the peptidase S8 family.</text>
</comment>
<keyword evidence="4 5" id="KW-0720">Serine protease</keyword>
<gene>
    <name evidence="10" type="ORF">HDU87_008239</name>
</gene>
<evidence type="ECO:0000256" key="5">
    <source>
        <dbReference type="PROSITE-ProRule" id="PRU01240"/>
    </source>
</evidence>
<dbReference type="InterPro" id="IPR036852">
    <property type="entry name" value="Peptidase_S8/S53_dom_sf"/>
</dbReference>
<dbReference type="Proteomes" id="UP001212152">
    <property type="component" value="Unassembled WGS sequence"/>
</dbReference>
<sequence length="397" mass="40406">MVRLTSLVCLALASFAAATPVVRRAPAGTVIKDQYVITFKKATSFAPRNLDSVINELLGAPHALTAGTTPAPGLIHKYDFGSDSFQGFAATIKDKAVLERIKASGEVDTIEEDHVVSLKTTQSGLPSGLWGIDSLDGSQDGSYTYPSQAGSGVDAYVIDTGCQTTHPEFQGRATWGASFTGETTKTDGNGHGTHVSGTIGGKTYGVAKKVNIICVRVLNAQGSGSNSGVIAGINWAATAAKKSGRKSVANMSLGGGKDSATDKAAQALVAANVALAVAAGNDAQTAACDQSPAGASGVLTVAAADSSYTLADFSSTGNCVEIIAPGVDILSSWKGSSTNTISGTSMATPHVVGALALAYSTNSFSRVQDAYNYITGRAAQGEISSVPNDTPNAFLQI</sequence>
<evidence type="ECO:0000313" key="11">
    <source>
        <dbReference type="Proteomes" id="UP001212152"/>
    </source>
</evidence>
<dbReference type="InterPro" id="IPR015500">
    <property type="entry name" value="Peptidase_S8_subtilisin-rel"/>
</dbReference>
<dbReference type="InterPro" id="IPR023827">
    <property type="entry name" value="Peptidase_S8_Asp-AS"/>
</dbReference>
<feature type="chain" id="PRO_5042220015" evidence="7">
    <location>
        <begin position="19"/>
        <end position="397"/>
    </location>
</feature>
<feature type="active site" description="Charge relay system" evidence="5">
    <location>
        <position position="159"/>
    </location>
</feature>
<dbReference type="InterPro" id="IPR010259">
    <property type="entry name" value="S8pro/Inhibitor_I9"/>
</dbReference>
<keyword evidence="3 5" id="KW-0378">Hydrolase</keyword>
<dbReference type="GO" id="GO:0005615">
    <property type="term" value="C:extracellular space"/>
    <property type="evidence" value="ECO:0007669"/>
    <property type="project" value="TreeGrafter"/>
</dbReference>
<evidence type="ECO:0000256" key="3">
    <source>
        <dbReference type="ARBA" id="ARBA00022801"/>
    </source>
</evidence>
<feature type="active site" description="Charge relay system" evidence="5">
    <location>
        <position position="345"/>
    </location>
</feature>
<feature type="signal peptide" evidence="7">
    <location>
        <begin position="1"/>
        <end position="18"/>
    </location>
</feature>
<dbReference type="PRINTS" id="PR00723">
    <property type="entry name" value="SUBTILISIN"/>
</dbReference>
<evidence type="ECO:0000256" key="7">
    <source>
        <dbReference type="SAM" id="SignalP"/>
    </source>
</evidence>
<feature type="domain" description="Peptidase S8/S53" evidence="8">
    <location>
        <begin position="156"/>
        <end position="363"/>
    </location>
</feature>
<dbReference type="InterPro" id="IPR023828">
    <property type="entry name" value="Peptidase_S8_Ser-AS"/>
</dbReference>
<dbReference type="PANTHER" id="PTHR43806:SF11">
    <property type="entry name" value="CEREVISIN-RELATED"/>
    <property type="match status" value="1"/>
</dbReference>
<dbReference type="PROSITE" id="PS00137">
    <property type="entry name" value="SUBTILASE_HIS"/>
    <property type="match status" value="1"/>
</dbReference>
<dbReference type="Pfam" id="PF05922">
    <property type="entry name" value="Inhibitor_I9"/>
    <property type="match status" value="1"/>
</dbReference>
<dbReference type="Pfam" id="PF00082">
    <property type="entry name" value="Peptidase_S8"/>
    <property type="match status" value="1"/>
</dbReference>
<evidence type="ECO:0000259" key="8">
    <source>
        <dbReference type="Pfam" id="PF00082"/>
    </source>
</evidence>
<dbReference type="PROSITE" id="PS51892">
    <property type="entry name" value="SUBTILASE"/>
    <property type="match status" value="1"/>
</dbReference>
<dbReference type="AlphaFoldDB" id="A0AAD5XPD2"/>
<evidence type="ECO:0000256" key="6">
    <source>
        <dbReference type="RuleBase" id="RU003355"/>
    </source>
</evidence>
<feature type="domain" description="Inhibitor I9" evidence="9">
    <location>
        <begin position="34"/>
        <end position="118"/>
    </location>
</feature>
<dbReference type="InterPro" id="IPR037045">
    <property type="entry name" value="S8pro/Inhibitor_I9_sf"/>
</dbReference>
<protein>
    <submittedName>
        <fullName evidence="10">Uncharacterized protein</fullName>
    </submittedName>
</protein>
<feature type="active site" description="Charge relay system" evidence="5">
    <location>
        <position position="191"/>
    </location>
</feature>
<dbReference type="InterPro" id="IPR050131">
    <property type="entry name" value="Peptidase_S8_subtilisin-like"/>
</dbReference>
<keyword evidence="7" id="KW-0732">Signal</keyword>
<keyword evidence="11" id="KW-1185">Reference proteome</keyword>
<dbReference type="SUPFAM" id="SSF54897">
    <property type="entry name" value="Protease propeptides/inhibitors"/>
    <property type="match status" value="1"/>
</dbReference>
<dbReference type="EMBL" id="JADGJQ010000083">
    <property type="protein sequence ID" value="KAJ3171851.1"/>
    <property type="molecule type" value="Genomic_DNA"/>
</dbReference>
<accession>A0AAD5XPD2</accession>
<dbReference type="InterPro" id="IPR034193">
    <property type="entry name" value="PCSK9_ProteinaseK-like"/>
</dbReference>
<dbReference type="GO" id="GO:0004252">
    <property type="term" value="F:serine-type endopeptidase activity"/>
    <property type="evidence" value="ECO:0007669"/>
    <property type="project" value="UniProtKB-UniRule"/>
</dbReference>
<dbReference type="InterPro" id="IPR022398">
    <property type="entry name" value="Peptidase_S8_His-AS"/>
</dbReference>